<dbReference type="PANTHER" id="PTHR30189">
    <property type="entry name" value="LPS-ASSEMBLY PROTEIN"/>
    <property type="match status" value="1"/>
</dbReference>
<comment type="subcellular location">
    <subcellularLocation>
        <location evidence="2">Cell outer membrane</location>
    </subcellularLocation>
</comment>
<dbReference type="PANTHER" id="PTHR30189:SF1">
    <property type="entry name" value="LPS-ASSEMBLY PROTEIN LPTD"/>
    <property type="match status" value="1"/>
</dbReference>
<comment type="function">
    <text evidence="2">Together with LptE, is involved in the assembly of lipopolysaccharide (LPS) at the surface of the outer membrane.</text>
</comment>
<evidence type="ECO:0000313" key="4">
    <source>
        <dbReference type="EMBL" id="SDD36349.1"/>
    </source>
</evidence>
<comment type="caution">
    <text evidence="2">Lacks conserved residue(s) required for the propagation of feature annotation.</text>
</comment>
<keyword evidence="2" id="KW-0732">Signal</keyword>
<dbReference type="STRING" id="265719.SAMN04488509_102165"/>
<organism evidence="4 5">
    <name type="scientific">Aquimonas voraii</name>
    <dbReference type="NCBI Taxonomy" id="265719"/>
    <lineage>
        <taxon>Bacteria</taxon>
        <taxon>Pseudomonadati</taxon>
        <taxon>Pseudomonadota</taxon>
        <taxon>Gammaproteobacteria</taxon>
        <taxon>Lysobacterales</taxon>
        <taxon>Lysobacteraceae</taxon>
        <taxon>Aquimonas</taxon>
    </lineage>
</organism>
<keyword evidence="5" id="KW-1185">Reference proteome</keyword>
<proteinExistence type="inferred from homology"/>
<dbReference type="GO" id="GO:0043165">
    <property type="term" value="P:Gram-negative-bacterium-type cell outer membrane assembly"/>
    <property type="evidence" value="ECO:0007669"/>
    <property type="project" value="UniProtKB-UniRule"/>
</dbReference>
<dbReference type="RefSeq" id="WP_143006553.1">
    <property type="nucleotide sequence ID" value="NZ_FNAG01000002.1"/>
</dbReference>
<name>A0A1G6U4V5_9GAMM</name>
<evidence type="ECO:0000259" key="3">
    <source>
        <dbReference type="Pfam" id="PF04453"/>
    </source>
</evidence>
<feature type="signal peptide" evidence="2">
    <location>
        <begin position="1"/>
        <end position="25"/>
    </location>
</feature>
<dbReference type="GO" id="GO:1990351">
    <property type="term" value="C:transporter complex"/>
    <property type="evidence" value="ECO:0007669"/>
    <property type="project" value="TreeGrafter"/>
</dbReference>
<gene>
    <name evidence="2" type="primary">lptD</name>
    <name evidence="4" type="ORF">SAMN04488509_102165</name>
</gene>
<evidence type="ECO:0000256" key="2">
    <source>
        <dbReference type="HAMAP-Rule" id="MF_01411"/>
    </source>
</evidence>
<sequence length="742" mass="83468" precursor="true">MSPKRPRIHRLSLALGLALTGQVQAQTAPSDWSLCRVRELPAFYRQDLPRDVEREGAPVDVAARAFRIEGPGLYVLEGEAELLRADQRLLAPRLDYAAGTGAFSAPLGLQYQDRALLVEAAQAKGDLQHDQTELSDLRYQMLELRGNGVAAAARMQGSRSALDGVTYTTCEPGQETWQFRAQQIDLDTETGLGKARNARLEFAGLPVFYLPYVTFPIDERRRSGFLYPGVGSGNSNGLDIRLPYYLNLAPNYDATVVLRSLGRRGLMLGGEFRYLGRSFEGQVEGDWLPNDDVRGRDRGALRYRHYGRLSPAWTVQADLNHVSDDRYFEDFGDSLTSISTTLLESQLGLRGRGRQWQASAVARDFQLVDPLIADSAAPFQQLPQLRFSGWLPAGPVRFGLDAELVAFGHEDRAAGSRYDLRPWLRAPLERAWGFLRPELAFRQTGYRLDRGFEADFPDRSPERSLPIVSLDSGLLFERSTRLFGTDLQQTLEPRLFYLRAPFREQEELPLFDTQELSFSFAQLFRSNRFTGADRQMDANQLTLAVGSRFFDAGDGRERFAASVGQIRYFDPPRVGLTPGGLSTRPNASPFVGEISANFNRNFSAGIGSQWDPDLDRTDLSALRAQYRRDDGTVANLSYRFRRTTGAPVEQVDSSWLVPVSPAWRILGRWNYSIADRRTIEAFAGLQWESCCVAVRLLGRHYVRNREGEKNNGIYVEIELKGLGRFGRDSEELLQRAILGYSR</sequence>
<dbReference type="GO" id="GO:0015920">
    <property type="term" value="P:lipopolysaccharide transport"/>
    <property type="evidence" value="ECO:0007669"/>
    <property type="project" value="InterPro"/>
</dbReference>
<dbReference type="Pfam" id="PF04453">
    <property type="entry name" value="LptD"/>
    <property type="match status" value="1"/>
</dbReference>
<dbReference type="AlphaFoldDB" id="A0A1G6U4V5"/>
<feature type="chain" id="PRO_5011804357" description="LPS-assembly protein LptD" evidence="2">
    <location>
        <begin position="26"/>
        <end position="742"/>
    </location>
</feature>
<comment type="subunit">
    <text evidence="2">Component of the lipopolysaccharide transport and assembly complex. Interacts with LptE and LptA.</text>
</comment>
<dbReference type="InterPro" id="IPR050218">
    <property type="entry name" value="LptD"/>
</dbReference>
<dbReference type="OrthoDB" id="9760225at2"/>
<dbReference type="HAMAP" id="MF_01411">
    <property type="entry name" value="LPS_assembly_LptD"/>
    <property type="match status" value="1"/>
</dbReference>
<evidence type="ECO:0000256" key="1">
    <source>
        <dbReference type="ARBA" id="ARBA00023237"/>
    </source>
</evidence>
<reference evidence="4 5" key="1">
    <citation type="submission" date="2016-10" db="EMBL/GenBank/DDBJ databases">
        <authorList>
            <person name="de Groot N.N."/>
        </authorList>
    </citation>
    <scope>NUCLEOTIDE SEQUENCE [LARGE SCALE GENOMIC DNA]</scope>
    <source>
        <strain evidence="4 5">DSM 16957</strain>
    </source>
</reference>
<keyword evidence="1 2" id="KW-0998">Cell outer membrane</keyword>
<evidence type="ECO:0000313" key="5">
    <source>
        <dbReference type="Proteomes" id="UP000199603"/>
    </source>
</evidence>
<keyword evidence="2" id="KW-0472">Membrane</keyword>
<comment type="similarity">
    <text evidence="2">Belongs to the LptD family.</text>
</comment>
<dbReference type="Proteomes" id="UP000199603">
    <property type="component" value="Unassembled WGS sequence"/>
</dbReference>
<accession>A0A1G6U4V5</accession>
<dbReference type="GO" id="GO:0009279">
    <property type="term" value="C:cell outer membrane"/>
    <property type="evidence" value="ECO:0007669"/>
    <property type="project" value="UniProtKB-SubCell"/>
</dbReference>
<protein>
    <recommendedName>
        <fullName evidence="2">LPS-assembly protein LptD</fullName>
    </recommendedName>
</protein>
<dbReference type="InterPro" id="IPR007543">
    <property type="entry name" value="LptD_C"/>
</dbReference>
<feature type="domain" description="LptD C-terminal" evidence="3">
    <location>
        <begin position="296"/>
        <end position="654"/>
    </location>
</feature>
<dbReference type="EMBL" id="FNAG01000002">
    <property type="protein sequence ID" value="SDD36349.1"/>
    <property type="molecule type" value="Genomic_DNA"/>
</dbReference>
<dbReference type="InterPro" id="IPR020889">
    <property type="entry name" value="LipoPS_assembly_LptD"/>
</dbReference>